<dbReference type="GO" id="GO:0046872">
    <property type="term" value="F:metal ion binding"/>
    <property type="evidence" value="ECO:0007669"/>
    <property type="project" value="UniProtKB-KW"/>
</dbReference>
<keyword evidence="7" id="KW-0862">Zinc</keyword>
<feature type="transmembrane region" description="Helical" evidence="8">
    <location>
        <begin position="80"/>
        <end position="100"/>
    </location>
</feature>
<evidence type="ECO:0000256" key="1">
    <source>
        <dbReference type="ARBA" id="ARBA00004651"/>
    </source>
</evidence>
<feature type="binding site" evidence="7">
    <location>
        <position position="189"/>
    </location>
    <ligand>
        <name>Zn(2+)</name>
        <dbReference type="ChEBI" id="CHEBI:29105"/>
    </ligand>
</feature>
<evidence type="ECO:0000313" key="11">
    <source>
        <dbReference type="Proteomes" id="UP000321525"/>
    </source>
</evidence>
<dbReference type="EMBL" id="VOLQ01000001">
    <property type="protein sequence ID" value="TWX72309.1"/>
    <property type="molecule type" value="Genomic_DNA"/>
</dbReference>
<organism evidence="10 12">
    <name type="scientific">Colwellia hornerae</name>
    <dbReference type="NCBI Taxonomy" id="89402"/>
    <lineage>
        <taxon>Bacteria</taxon>
        <taxon>Pseudomonadati</taxon>
        <taxon>Pseudomonadota</taxon>
        <taxon>Gammaproteobacteria</taxon>
        <taxon>Alteromonadales</taxon>
        <taxon>Colwelliaceae</taxon>
        <taxon>Colwellia</taxon>
    </lineage>
</organism>
<dbReference type="Pfam" id="PF03006">
    <property type="entry name" value="HlyIII"/>
    <property type="match status" value="1"/>
</dbReference>
<keyword evidence="6 8" id="KW-0472">Membrane</keyword>
<comment type="caution">
    <text evidence="10">The sequence shown here is derived from an EMBL/GenBank/DDBJ whole genome shotgun (WGS) entry which is preliminary data.</text>
</comment>
<feature type="binding site" evidence="7">
    <location>
        <position position="193"/>
    </location>
    <ligand>
        <name>Zn(2+)</name>
        <dbReference type="ChEBI" id="CHEBI:29105"/>
    </ligand>
</feature>
<proteinExistence type="inferred from homology"/>
<dbReference type="Proteomes" id="UP000321917">
    <property type="component" value="Unassembled WGS sequence"/>
</dbReference>
<evidence type="ECO:0000256" key="6">
    <source>
        <dbReference type="ARBA" id="ARBA00023136"/>
    </source>
</evidence>
<feature type="transmembrane region" description="Helical" evidence="8">
    <location>
        <begin position="46"/>
        <end position="68"/>
    </location>
</feature>
<evidence type="ECO:0000313" key="9">
    <source>
        <dbReference type="EMBL" id="TWX62359.1"/>
    </source>
</evidence>
<dbReference type="PANTHER" id="PTHR20855">
    <property type="entry name" value="ADIPOR/PROGESTIN RECEPTOR-RELATED"/>
    <property type="match status" value="1"/>
</dbReference>
<reference evidence="10 12" key="1">
    <citation type="submission" date="2019-07" db="EMBL/GenBank/DDBJ databases">
        <title>Genomes of sea-ice associated Colwellia species.</title>
        <authorList>
            <person name="Bowman J.P."/>
        </authorList>
    </citation>
    <scope>NUCLEOTIDE SEQUENCE [LARGE SCALE GENOMIC DNA]</scope>
    <source>
        <strain evidence="9 11">ACAM 607</strain>
        <strain evidence="10 12">IC036</strain>
    </source>
</reference>
<feature type="transmembrane region" description="Helical" evidence="8">
    <location>
        <begin position="106"/>
        <end position="124"/>
    </location>
</feature>
<dbReference type="InterPro" id="IPR005744">
    <property type="entry name" value="Hy-lIII"/>
</dbReference>
<feature type="transmembrane region" description="Helical" evidence="8">
    <location>
        <begin position="136"/>
        <end position="155"/>
    </location>
</feature>
<protein>
    <submittedName>
        <fullName evidence="10">Hemolysin III family protein</fullName>
    </submittedName>
</protein>
<dbReference type="Proteomes" id="UP000321525">
    <property type="component" value="Unassembled WGS sequence"/>
</dbReference>
<gene>
    <name evidence="9" type="ORF">ESZ26_02945</name>
    <name evidence="10" type="ORF">ESZ27_00420</name>
</gene>
<dbReference type="GO" id="GO:0140911">
    <property type="term" value="F:pore-forming activity"/>
    <property type="evidence" value="ECO:0007669"/>
    <property type="project" value="InterPro"/>
</dbReference>
<dbReference type="OrthoDB" id="9813689at2"/>
<keyword evidence="3" id="KW-1003">Cell membrane</keyword>
<name>A0A5C6QTT4_9GAMM</name>
<feature type="transmembrane region" description="Helical" evidence="8">
    <location>
        <begin position="161"/>
        <end position="181"/>
    </location>
</feature>
<comment type="similarity">
    <text evidence="2">Belongs to the UPF0073 (Hly-III) family.</text>
</comment>
<evidence type="ECO:0000256" key="8">
    <source>
        <dbReference type="SAM" id="Phobius"/>
    </source>
</evidence>
<keyword evidence="7" id="KW-0479">Metal-binding</keyword>
<accession>A0A5C6QTT4</accession>
<dbReference type="InterPro" id="IPR004254">
    <property type="entry name" value="AdipoR/HlyIII-related"/>
</dbReference>
<keyword evidence="4 8" id="KW-0812">Transmembrane</keyword>
<dbReference type="GO" id="GO:0005886">
    <property type="term" value="C:plasma membrane"/>
    <property type="evidence" value="ECO:0007669"/>
    <property type="project" value="UniProtKB-SubCell"/>
</dbReference>
<keyword evidence="5 8" id="KW-1133">Transmembrane helix</keyword>
<dbReference type="AlphaFoldDB" id="A0A5C6QTT4"/>
<feature type="transmembrane region" description="Helical" evidence="8">
    <location>
        <begin position="12"/>
        <end position="34"/>
    </location>
</feature>
<keyword evidence="11" id="KW-1185">Reference proteome</keyword>
<evidence type="ECO:0000313" key="12">
    <source>
        <dbReference type="Proteomes" id="UP000321917"/>
    </source>
</evidence>
<evidence type="ECO:0000256" key="7">
    <source>
        <dbReference type="PIRSR" id="PIRSR604254-1"/>
    </source>
</evidence>
<comment type="subcellular location">
    <subcellularLocation>
        <location evidence="1">Cell membrane</location>
        <topology evidence="1">Multi-pass membrane protein</topology>
    </subcellularLocation>
</comment>
<feature type="binding site" evidence="7">
    <location>
        <position position="67"/>
    </location>
    <ligand>
        <name>Zn(2+)</name>
        <dbReference type="ChEBI" id="CHEBI:29105"/>
    </ligand>
</feature>
<sequence>MTSQASYSTNEEIANTLTHALGAILSVIACYMLLTSAFTDNSLVKIISYAVYGASLVLLFTASTFYHAFQDPDKKKLFKLLDHCAIYLLIAGTYTPLMMIALDDQLGKIMLTVIWSMAILGVFFKMKFGHRYKKTSLITYLGMGLISITIIEQLNDKLSNQALTLLALGGIIYCLGVIFYVQKRIHFNHAIWHLFVLGGAACHFFMIYFYL</sequence>
<evidence type="ECO:0000256" key="5">
    <source>
        <dbReference type="ARBA" id="ARBA00022989"/>
    </source>
</evidence>
<dbReference type="PANTHER" id="PTHR20855:SF3">
    <property type="entry name" value="LD03007P"/>
    <property type="match status" value="1"/>
</dbReference>
<dbReference type="RefSeq" id="WP_146797827.1">
    <property type="nucleotide sequence ID" value="NZ_VOLP01000004.1"/>
</dbReference>
<feature type="transmembrane region" description="Helical" evidence="8">
    <location>
        <begin position="190"/>
        <end position="210"/>
    </location>
</feature>
<evidence type="ECO:0000256" key="4">
    <source>
        <dbReference type="ARBA" id="ARBA00022692"/>
    </source>
</evidence>
<dbReference type="NCBIfam" id="TIGR01065">
    <property type="entry name" value="hlyIII"/>
    <property type="match status" value="1"/>
</dbReference>
<evidence type="ECO:0000256" key="3">
    <source>
        <dbReference type="ARBA" id="ARBA00022475"/>
    </source>
</evidence>
<evidence type="ECO:0000256" key="2">
    <source>
        <dbReference type="ARBA" id="ARBA00008488"/>
    </source>
</evidence>
<dbReference type="EMBL" id="VOLR01000003">
    <property type="protein sequence ID" value="TWX62359.1"/>
    <property type="molecule type" value="Genomic_DNA"/>
</dbReference>
<evidence type="ECO:0000313" key="10">
    <source>
        <dbReference type="EMBL" id="TWX72309.1"/>
    </source>
</evidence>